<dbReference type="WBParaSite" id="SPAL_0001358900.1">
    <property type="protein sequence ID" value="SPAL_0001358900.1"/>
    <property type="gene ID" value="SPAL_0001358900"/>
</dbReference>
<reference evidence="3" key="1">
    <citation type="submission" date="2017-02" db="UniProtKB">
        <authorList>
            <consortium name="WormBaseParasite"/>
        </authorList>
    </citation>
    <scope>IDENTIFICATION</scope>
</reference>
<dbReference type="GO" id="GO:0003677">
    <property type="term" value="F:DNA binding"/>
    <property type="evidence" value="ECO:0007669"/>
    <property type="project" value="InterPro"/>
</dbReference>
<dbReference type="SMART" id="SM00384">
    <property type="entry name" value="AT_hook"/>
    <property type="match status" value="2"/>
</dbReference>
<proteinExistence type="predicted"/>
<evidence type="ECO:0000313" key="3">
    <source>
        <dbReference type="WBParaSite" id="SPAL_0001358900.1"/>
    </source>
</evidence>
<accession>A0A0N5C6M3</accession>
<evidence type="ECO:0000313" key="2">
    <source>
        <dbReference type="Proteomes" id="UP000046392"/>
    </source>
</evidence>
<protein>
    <submittedName>
        <fullName evidence="3">Uncharacterized protein</fullName>
    </submittedName>
</protein>
<name>A0A0N5C6M3_STREA</name>
<dbReference type="Pfam" id="PF02178">
    <property type="entry name" value="AT_hook"/>
    <property type="match status" value="2"/>
</dbReference>
<sequence>MVNKRRYKHNIVKPRTNNHLINNFNQAQKNVLNLISSGPGSKLPYDHNEHVMCKFNDTFNQSKTMNLNYITQIELHKTNSYLPIENNTIVNDSLSSKDESTVPLKKRGRPKGSKKDNVRIGIIKNIPQITVSKKKRGRPRKSQNTKLPIISPTLSIDSSVKILKIENQPLICHIDDYHPIIALKEVQNSNTISESV</sequence>
<evidence type="ECO:0000256" key="1">
    <source>
        <dbReference type="SAM" id="MobiDB-lite"/>
    </source>
</evidence>
<keyword evidence="2" id="KW-1185">Reference proteome</keyword>
<organism evidence="2 3">
    <name type="scientific">Strongyloides papillosus</name>
    <name type="common">Intestinal threadworm</name>
    <dbReference type="NCBI Taxonomy" id="174720"/>
    <lineage>
        <taxon>Eukaryota</taxon>
        <taxon>Metazoa</taxon>
        <taxon>Ecdysozoa</taxon>
        <taxon>Nematoda</taxon>
        <taxon>Chromadorea</taxon>
        <taxon>Rhabditida</taxon>
        <taxon>Tylenchina</taxon>
        <taxon>Panagrolaimomorpha</taxon>
        <taxon>Strongyloidoidea</taxon>
        <taxon>Strongyloididae</taxon>
        <taxon>Strongyloides</taxon>
    </lineage>
</organism>
<dbReference type="Proteomes" id="UP000046392">
    <property type="component" value="Unplaced"/>
</dbReference>
<dbReference type="InterPro" id="IPR017956">
    <property type="entry name" value="AT_hook_DNA-bd_motif"/>
</dbReference>
<feature type="region of interest" description="Disordered" evidence="1">
    <location>
        <begin position="94"/>
        <end position="116"/>
    </location>
</feature>
<dbReference type="AlphaFoldDB" id="A0A0N5C6M3"/>